<dbReference type="GeneID" id="98392834"/>
<dbReference type="AlphaFoldDB" id="A0A2L0D2Q9"/>
<dbReference type="KEGG" id="splr:C0J00_02770"/>
<reference evidence="1 2" key="2">
    <citation type="submission" date="2018-02" db="EMBL/GenBank/DDBJ databases">
        <title>Whole genome sequencing analysis of Streptococcus pluranimalium isolated from cattle infected mastitis in China.</title>
        <authorList>
            <person name="Zhang J.-R."/>
            <person name="Hu G.-Z."/>
        </authorList>
    </citation>
    <scope>NUCLEOTIDE SEQUENCE [LARGE SCALE GENOMIC DNA]</scope>
    <source>
        <strain evidence="1 2">TH11417</strain>
    </source>
</reference>
<dbReference type="Pfam" id="PF11311">
    <property type="entry name" value="DUF3114"/>
    <property type="match status" value="1"/>
</dbReference>
<dbReference type="OrthoDB" id="2231884at2"/>
<dbReference type="Proteomes" id="UP000238956">
    <property type="component" value="Chromosome"/>
</dbReference>
<name>A0A2L0D2Q9_9STRE</name>
<dbReference type="EMBL" id="CP025536">
    <property type="protein sequence ID" value="AUW96123.1"/>
    <property type="molecule type" value="Genomic_DNA"/>
</dbReference>
<proteinExistence type="predicted"/>
<gene>
    <name evidence="1" type="ORF">C0J00_02770</name>
</gene>
<evidence type="ECO:0000313" key="1">
    <source>
        <dbReference type="EMBL" id="AUW96123.1"/>
    </source>
</evidence>
<sequence length="322" mass="37525">MTIIKTFEELEQEGWSKQLVTLFEKDIAHQGDLTVGSILFQRFWDKSQSLMTPKERLEALLNHIDMPSDLVGSCEQNKELIDKFSINLEPNADFWHGFARLVSAVFPEDNLSQGGDLQRRVHQLRYIISSHQAQYVRYHFKKDGMTDQEALAHYLKDKRRANLFRDGDYSFKESARLHNKIALKKGRVIYPDKRPSANIKVLMGFHTEFILDSKGNFLNENDAEKVTESGVVNGASFNYGQSGKRHWQLDISPVRRHDPLFRKEMIRGFRAPNRSRKWPFGEKGDYDLSYFNPKGKYSLANKSSKKRVSREIKAFKRDMKML</sequence>
<dbReference type="RefSeq" id="WP_104967461.1">
    <property type="nucleotide sequence ID" value="NZ_CP025536.1"/>
</dbReference>
<accession>A0A2L0D2Q9</accession>
<protein>
    <recommendedName>
        <fullName evidence="3">DUF3114 domain-containing protein</fullName>
    </recommendedName>
</protein>
<keyword evidence="2" id="KW-1185">Reference proteome</keyword>
<dbReference type="InterPro" id="IPR021462">
    <property type="entry name" value="DUF3114"/>
</dbReference>
<evidence type="ECO:0000313" key="2">
    <source>
        <dbReference type="Proteomes" id="UP000238956"/>
    </source>
</evidence>
<organism evidence="1 2">
    <name type="scientific">Streptococcus pluranimalium</name>
    <dbReference type="NCBI Taxonomy" id="82348"/>
    <lineage>
        <taxon>Bacteria</taxon>
        <taxon>Bacillati</taxon>
        <taxon>Bacillota</taxon>
        <taxon>Bacilli</taxon>
        <taxon>Lactobacillales</taxon>
        <taxon>Streptococcaceae</taxon>
        <taxon>Streptococcus</taxon>
    </lineage>
</organism>
<evidence type="ECO:0008006" key="3">
    <source>
        <dbReference type="Google" id="ProtNLM"/>
    </source>
</evidence>
<reference evidence="1 2" key="1">
    <citation type="submission" date="2017-12" db="EMBL/GenBank/DDBJ databases">
        <authorList>
            <person name="Hurst M.R.H."/>
        </authorList>
    </citation>
    <scope>NUCLEOTIDE SEQUENCE [LARGE SCALE GENOMIC DNA]</scope>
    <source>
        <strain evidence="1 2">TH11417</strain>
    </source>
</reference>